<keyword evidence="3" id="KW-1185">Reference proteome</keyword>
<proteinExistence type="predicted"/>
<accession>A0AAP0LZI6</accession>
<comment type="caution">
    <text evidence="2">The sequence shown here is derived from an EMBL/GenBank/DDBJ whole genome shotgun (WGS) entry which is preliminary data.</text>
</comment>
<dbReference type="AlphaFoldDB" id="A0AAP0LZI6"/>
<sequence>MLTITAPKLECLEIYSDILGSYVMHDLHSLKKVILHIMHEEWAQVDPYRAIQLLVGINCCKYLHLSAGIMSLLPKFSSVEPHRNGGRTHRMASAADRAKKLTKLGKSYPAQGKQLGILMQNMTYKCDDVDVISYNAIAREAVSQMKGNAGDRMSSDVDSEADTDIAYEIVDVPENESYSASEDAWPDDSGDELPTVTGGANQKAPIPSENNATETHLHGEIRTTDGQTSNYNVLKSMDVVGKEFASEDEAESFFSEYARAIGFGVGYVNWKDLGMQQAGV</sequence>
<protein>
    <submittedName>
        <fullName evidence="2">Uncharacterized protein</fullName>
    </submittedName>
</protein>
<evidence type="ECO:0000313" key="2">
    <source>
        <dbReference type="EMBL" id="KAK9192776.1"/>
    </source>
</evidence>
<reference evidence="2 3" key="1">
    <citation type="submission" date="2024-05" db="EMBL/GenBank/DDBJ databases">
        <title>Haplotype-resolved chromosome-level genome assembly of Huyou (Citrus changshanensis).</title>
        <authorList>
            <person name="Miao C."/>
            <person name="Chen W."/>
            <person name="Wu Y."/>
            <person name="Wang L."/>
            <person name="Zhao S."/>
            <person name="Grierson D."/>
            <person name="Xu C."/>
            <person name="Chen K."/>
        </authorList>
    </citation>
    <scope>NUCLEOTIDE SEQUENCE [LARGE SCALE GENOMIC DNA]</scope>
    <source>
        <strain evidence="2">01-14</strain>
        <tissue evidence="2">Leaf</tissue>
    </source>
</reference>
<name>A0AAP0LZI6_9ROSI</name>
<feature type="region of interest" description="Disordered" evidence="1">
    <location>
        <begin position="173"/>
        <end position="211"/>
    </location>
</feature>
<dbReference type="Proteomes" id="UP001428341">
    <property type="component" value="Unassembled WGS sequence"/>
</dbReference>
<gene>
    <name evidence="2" type="ORF">WN944_003469</name>
</gene>
<evidence type="ECO:0000256" key="1">
    <source>
        <dbReference type="SAM" id="MobiDB-lite"/>
    </source>
</evidence>
<dbReference type="EMBL" id="JBCGBO010000006">
    <property type="protein sequence ID" value="KAK9192776.1"/>
    <property type="molecule type" value="Genomic_DNA"/>
</dbReference>
<evidence type="ECO:0000313" key="3">
    <source>
        <dbReference type="Proteomes" id="UP001428341"/>
    </source>
</evidence>
<organism evidence="2 3">
    <name type="scientific">Citrus x changshan-huyou</name>
    <dbReference type="NCBI Taxonomy" id="2935761"/>
    <lineage>
        <taxon>Eukaryota</taxon>
        <taxon>Viridiplantae</taxon>
        <taxon>Streptophyta</taxon>
        <taxon>Embryophyta</taxon>
        <taxon>Tracheophyta</taxon>
        <taxon>Spermatophyta</taxon>
        <taxon>Magnoliopsida</taxon>
        <taxon>eudicotyledons</taxon>
        <taxon>Gunneridae</taxon>
        <taxon>Pentapetalae</taxon>
        <taxon>rosids</taxon>
        <taxon>malvids</taxon>
        <taxon>Sapindales</taxon>
        <taxon>Rutaceae</taxon>
        <taxon>Aurantioideae</taxon>
        <taxon>Citrus</taxon>
    </lineage>
</organism>